<gene>
    <name evidence="1" type="ORF">JOQ06_004514</name>
</gene>
<evidence type="ECO:0000313" key="1">
    <source>
        <dbReference type="EMBL" id="KAJ4928892.1"/>
    </source>
</evidence>
<dbReference type="Proteomes" id="UP001219934">
    <property type="component" value="Unassembled WGS sequence"/>
</dbReference>
<protein>
    <submittedName>
        <fullName evidence="1">Uncharacterized protein</fullName>
    </submittedName>
</protein>
<comment type="caution">
    <text evidence="1">The sequence shown here is derived from an EMBL/GenBank/DDBJ whole genome shotgun (WGS) entry which is preliminary data.</text>
</comment>
<reference evidence="1" key="1">
    <citation type="submission" date="2022-11" db="EMBL/GenBank/DDBJ databases">
        <title>Chromosome-level genome of Pogonophryne albipinna.</title>
        <authorList>
            <person name="Jo E."/>
        </authorList>
    </citation>
    <scope>NUCLEOTIDE SEQUENCE</scope>
    <source>
        <strain evidence="1">SGF0006</strain>
        <tissue evidence="1">Muscle</tissue>
    </source>
</reference>
<dbReference type="AlphaFoldDB" id="A0AAD6AQ90"/>
<evidence type="ECO:0000313" key="2">
    <source>
        <dbReference type="Proteomes" id="UP001219934"/>
    </source>
</evidence>
<dbReference type="EMBL" id="JAPTMU010000017">
    <property type="protein sequence ID" value="KAJ4928892.1"/>
    <property type="molecule type" value="Genomic_DNA"/>
</dbReference>
<name>A0AAD6AQ90_9TELE</name>
<sequence>MERRGDITLQGSNQDRMAMEGQIRSARPPVIRGLCQSKLLARDGAGCQGDTPPSSRTMAQPIHSCDVSNTANSDAVLYEPVCCGTVQLLVRGAPSVDPPCAILSLATLHSDNEITETIFLLPLAGKLH</sequence>
<proteinExistence type="predicted"/>
<organism evidence="1 2">
    <name type="scientific">Pogonophryne albipinna</name>
    <dbReference type="NCBI Taxonomy" id="1090488"/>
    <lineage>
        <taxon>Eukaryota</taxon>
        <taxon>Metazoa</taxon>
        <taxon>Chordata</taxon>
        <taxon>Craniata</taxon>
        <taxon>Vertebrata</taxon>
        <taxon>Euteleostomi</taxon>
        <taxon>Actinopterygii</taxon>
        <taxon>Neopterygii</taxon>
        <taxon>Teleostei</taxon>
        <taxon>Neoteleostei</taxon>
        <taxon>Acanthomorphata</taxon>
        <taxon>Eupercaria</taxon>
        <taxon>Perciformes</taxon>
        <taxon>Notothenioidei</taxon>
        <taxon>Pogonophryne</taxon>
    </lineage>
</organism>
<keyword evidence="2" id="KW-1185">Reference proteome</keyword>
<accession>A0AAD6AQ90</accession>
<feature type="non-terminal residue" evidence="1">
    <location>
        <position position="128"/>
    </location>
</feature>